<organism evidence="1 2">
    <name type="scientific">Senna tora</name>
    <dbReference type="NCBI Taxonomy" id="362788"/>
    <lineage>
        <taxon>Eukaryota</taxon>
        <taxon>Viridiplantae</taxon>
        <taxon>Streptophyta</taxon>
        <taxon>Embryophyta</taxon>
        <taxon>Tracheophyta</taxon>
        <taxon>Spermatophyta</taxon>
        <taxon>Magnoliopsida</taxon>
        <taxon>eudicotyledons</taxon>
        <taxon>Gunneridae</taxon>
        <taxon>Pentapetalae</taxon>
        <taxon>rosids</taxon>
        <taxon>fabids</taxon>
        <taxon>Fabales</taxon>
        <taxon>Fabaceae</taxon>
        <taxon>Caesalpinioideae</taxon>
        <taxon>Cassia clade</taxon>
        <taxon>Senna</taxon>
    </lineage>
</organism>
<evidence type="ECO:0000313" key="2">
    <source>
        <dbReference type="Proteomes" id="UP000634136"/>
    </source>
</evidence>
<protein>
    <submittedName>
        <fullName evidence="1">Uncharacterized protein</fullName>
    </submittedName>
</protein>
<comment type="caution">
    <text evidence="1">The sequence shown here is derived from an EMBL/GenBank/DDBJ whole genome shotgun (WGS) entry which is preliminary data.</text>
</comment>
<dbReference type="AlphaFoldDB" id="A0A834W0T6"/>
<accession>A0A834W0T6</accession>
<sequence length="21" mass="2162">MPASQLTAVGSGMDVQVQLTE</sequence>
<dbReference type="EMBL" id="JAAIUW010000013">
    <property type="protein sequence ID" value="KAF7805023.1"/>
    <property type="molecule type" value="Genomic_DNA"/>
</dbReference>
<dbReference type="Proteomes" id="UP000634136">
    <property type="component" value="Unassembled WGS sequence"/>
</dbReference>
<gene>
    <name evidence="1" type="ORF">G2W53_044134</name>
</gene>
<proteinExistence type="predicted"/>
<name>A0A834W0T6_9FABA</name>
<keyword evidence="2" id="KW-1185">Reference proteome</keyword>
<evidence type="ECO:0000313" key="1">
    <source>
        <dbReference type="EMBL" id="KAF7805023.1"/>
    </source>
</evidence>
<reference evidence="1" key="1">
    <citation type="submission" date="2020-09" db="EMBL/GenBank/DDBJ databases">
        <title>Genome-Enabled Discovery of Anthraquinone Biosynthesis in Senna tora.</title>
        <authorList>
            <person name="Kang S.-H."/>
            <person name="Pandey R.P."/>
            <person name="Lee C.-M."/>
            <person name="Sim J.-S."/>
            <person name="Jeong J.-T."/>
            <person name="Choi B.-S."/>
            <person name="Jung M."/>
            <person name="Ginzburg D."/>
            <person name="Zhao K."/>
            <person name="Won S.Y."/>
            <person name="Oh T.-J."/>
            <person name="Yu Y."/>
            <person name="Kim N.-H."/>
            <person name="Lee O.R."/>
            <person name="Lee T.-H."/>
            <person name="Bashyal P."/>
            <person name="Kim T.-S."/>
            <person name="Lee W.-H."/>
            <person name="Kawkins C."/>
            <person name="Kim C.-K."/>
            <person name="Kim J.S."/>
            <person name="Ahn B.O."/>
            <person name="Rhee S.Y."/>
            <person name="Sohng J.K."/>
        </authorList>
    </citation>
    <scope>NUCLEOTIDE SEQUENCE</scope>
    <source>
        <tissue evidence="1">Leaf</tissue>
    </source>
</reference>